<name>A0A1L9TT23_9EURO</name>
<evidence type="ECO:0000256" key="2">
    <source>
        <dbReference type="ARBA" id="ARBA00022737"/>
    </source>
</evidence>
<dbReference type="Gene3D" id="2.130.10.30">
    <property type="entry name" value="Regulator of chromosome condensation 1/beta-lactamase-inhibitor protein II"/>
    <property type="match status" value="1"/>
</dbReference>
<dbReference type="PANTHER" id="PTHR45982">
    <property type="entry name" value="REGULATOR OF CHROMOSOME CONDENSATION"/>
    <property type="match status" value="1"/>
</dbReference>
<dbReference type="InterPro" id="IPR051553">
    <property type="entry name" value="Ran_GTPase-activating"/>
</dbReference>
<evidence type="ECO:0000256" key="3">
    <source>
        <dbReference type="PROSITE-ProRule" id="PRU00235"/>
    </source>
</evidence>
<feature type="domain" description="RCC1-like" evidence="5">
    <location>
        <begin position="73"/>
        <end position="494"/>
    </location>
</feature>
<dbReference type="Pfam" id="PF25390">
    <property type="entry name" value="WD40_RLD"/>
    <property type="match status" value="1"/>
</dbReference>
<keyword evidence="1" id="KW-0344">Guanine-nucleotide releasing factor</keyword>
<dbReference type="InterPro" id="IPR058923">
    <property type="entry name" value="RCC1-like_dom"/>
</dbReference>
<reference evidence="7" key="1">
    <citation type="journal article" date="2017" name="Genome Biol.">
        <title>Comparative genomics reveals high biological diversity and specific adaptations in the industrially and medically important fungal genus Aspergillus.</title>
        <authorList>
            <person name="de Vries R.P."/>
            <person name="Riley R."/>
            <person name="Wiebenga A."/>
            <person name="Aguilar-Osorio G."/>
            <person name="Amillis S."/>
            <person name="Uchima C.A."/>
            <person name="Anderluh G."/>
            <person name="Asadollahi M."/>
            <person name="Askin M."/>
            <person name="Barry K."/>
            <person name="Battaglia E."/>
            <person name="Bayram O."/>
            <person name="Benocci T."/>
            <person name="Braus-Stromeyer S.A."/>
            <person name="Caldana C."/>
            <person name="Canovas D."/>
            <person name="Cerqueira G.C."/>
            <person name="Chen F."/>
            <person name="Chen W."/>
            <person name="Choi C."/>
            <person name="Clum A."/>
            <person name="Dos Santos R.A."/>
            <person name="Damasio A.R."/>
            <person name="Diallinas G."/>
            <person name="Emri T."/>
            <person name="Fekete E."/>
            <person name="Flipphi M."/>
            <person name="Freyberg S."/>
            <person name="Gallo A."/>
            <person name="Gournas C."/>
            <person name="Habgood R."/>
            <person name="Hainaut M."/>
            <person name="Harispe M.L."/>
            <person name="Henrissat B."/>
            <person name="Hilden K.S."/>
            <person name="Hope R."/>
            <person name="Hossain A."/>
            <person name="Karabika E."/>
            <person name="Karaffa L."/>
            <person name="Karanyi Z."/>
            <person name="Krasevec N."/>
            <person name="Kuo A."/>
            <person name="Kusch H."/>
            <person name="LaButti K."/>
            <person name="Lagendijk E.L."/>
            <person name="Lapidus A."/>
            <person name="Levasseur A."/>
            <person name="Lindquist E."/>
            <person name="Lipzen A."/>
            <person name="Logrieco A.F."/>
            <person name="MacCabe A."/>
            <person name="Maekelae M.R."/>
            <person name="Malavazi I."/>
            <person name="Melin P."/>
            <person name="Meyer V."/>
            <person name="Mielnichuk N."/>
            <person name="Miskei M."/>
            <person name="Molnar A.P."/>
            <person name="Mule G."/>
            <person name="Ngan C.Y."/>
            <person name="Orejas M."/>
            <person name="Orosz E."/>
            <person name="Ouedraogo J.P."/>
            <person name="Overkamp K.M."/>
            <person name="Park H.-S."/>
            <person name="Perrone G."/>
            <person name="Piumi F."/>
            <person name="Punt P.J."/>
            <person name="Ram A.F."/>
            <person name="Ramon A."/>
            <person name="Rauscher S."/>
            <person name="Record E."/>
            <person name="Riano-Pachon D.M."/>
            <person name="Robert V."/>
            <person name="Roehrig J."/>
            <person name="Ruller R."/>
            <person name="Salamov A."/>
            <person name="Salih N.S."/>
            <person name="Samson R.A."/>
            <person name="Sandor E."/>
            <person name="Sanguinetti M."/>
            <person name="Schuetze T."/>
            <person name="Sepcic K."/>
            <person name="Shelest E."/>
            <person name="Sherlock G."/>
            <person name="Sophianopoulou V."/>
            <person name="Squina F.M."/>
            <person name="Sun H."/>
            <person name="Susca A."/>
            <person name="Todd R.B."/>
            <person name="Tsang A."/>
            <person name="Unkles S.E."/>
            <person name="van de Wiele N."/>
            <person name="van Rossen-Uffink D."/>
            <person name="Oliveira J.V."/>
            <person name="Vesth T.C."/>
            <person name="Visser J."/>
            <person name="Yu J.-H."/>
            <person name="Zhou M."/>
            <person name="Andersen M.R."/>
            <person name="Archer D.B."/>
            <person name="Baker S.E."/>
            <person name="Benoit I."/>
            <person name="Brakhage A.A."/>
            <person name="Braus G.H."/>
            <person name="Fischer R."/>
            <person name="Frisvad J.C."/>
            <person name="Goldman G.H."/>
            <person name="Houbraken J."/>
            <person name="Oakley B."/>
            <person name="Pocsi I."/>
            <person name="Scazzocchio C."/>
            <person name="Seiboth B."/>
            <person name="vanKuyk P.A."/>
            <person name="Wortman J."/>
            <person name="Dyer P.S."/>
            <person name="Grigoriev I.V."/>
        </authorList>
    </citation>
    <scope>NUCLEOTIDE SEQUENCE [LARGE SCALE GENOMIC DNA]</scope>
    <source>
        <strain evidence="7">CBS 593.65</strain>
    </source>
</reference>
<evidence type="ECO:0000256" key="1">
    <source>
        <dbReference type="ARBA" id="ARBA00022658"/>
    </source>
</evidence>
<dbReference type="STRING" id="1036612.A0A1L9TT23"/>
<organism evidence="6 7">
    <name type="scientific">Aspergillus sydowii CBS 593.65</name>
    <dbReference type="NCBI Taxonomy" id="1036612"/>
    <lineage>
        <taxon>Eukaryota</taxon>
        <taxon>Fungi</taxon>
        <taxon>Dikarya</taxon>
        <taxon>Ascomycota</taxon>
        <taxon>Pezizomycotina</taxon>
        <taxon>Eurotiomycetes</taxon>
        <taxon>Eurotiomycetidae</taxon>
        <taxon>Eurotiales</taxon>
        <taxon>Aspergillaceae</taxon>
        <taxon>Aspergillus</taxon>
        <taxon>Aspergillus subgen. Nidulantes</taxon>
    </lineage>
</organism>
<keyword evidence="2" id="KW-0677">Repeat</keyword>
<dbReference type="EMBL" id="KV878583">
    <property type="protein sequence ID" value="OJJ62433.1"/>
    <property type="molecule type" value="Genomic_DNA"/>
</dbReference>
<dbReference type="GeneID" id="63767684"/>
<dbReference type="PRINTS" id="PR00633">
    <property type="entry name" value="RCCNDNSATION"/>
</dbReference>
<dbReference type="PROSITE" id="PS00626">
    <property type="entry name" value="RCC1_2"/>
    <property type="match status" value="2"/>
</dbReference>
<dbReference type="PROSITE" id="PS50012">
    <property type="entry name" value="RCC1_3"/>
    <property type="match status" value="7"/>
</dbReference>
<feature type="repeat" description="RCC1" evidence="3">
    <location>
        <begin position="72"/>
        <end position="128"/>
    </location>
</feature>
<dbReference type="Proteomes" id="UP000184356">
    <property type="component" value="Unassembled WGS sequence"/>
</dbReference>
<evidence type="ECO:0000256" key="4">
    <source>
        <dbReference type="SAM" id="MobiDB-lite"/>
    </source>
</evidence>
<feature type="compositionally biased region" description="Basic and acidic residues" evidence="4">
    <location>
        <begin position="141"/>
        <end position="159"/>
    </location>
</feature>
<proteinExistence type="predicted"/>
<feature type="repeat" description="RCC1" evidence="3">
    <location>
        <begin position="319"/>
        <end position="376"/>
    </location>
</feature>
<dbReference type="VEuPathDB" id="FungiDB:ASPSYDRAFT_86120"/>
<evidence type="ECO:0000259" key="5">
    <source>
        <dbReference type="Pfam" id="PF25390"/>
    </source>
</evidence>
<evidence type="ECO:0000313" key="6">
    <source>
        <dbReference type="EMBL" id="OJJ62433.1"/>
    </source>
</evidence>
<dbReference type="GO" id="GO:0005085">
    <property type="term" value="F:guanyl-nucleotide exchange factor activity"/>
    <property type="evidence" value="ECO:0007669"/>
    <property type="project" value="TreeGrafter"/>
</dbReference>
<dbReference type="SUPFAM" id="SSF50985">
    <property type="entry name" value="RCC1/BLIP-II"/>
    <property type="match status" value="1"/>
</dbReference>
<feature type="repeat" description="RCC1" evidence="3">
    <location>
        <begin position="211"/>
        <end position="264"/>
    </location>
</feature>
<keyword evidence="7" id="KW-1185">Reference proteome</keyword>
<evidence type="ECO:0000313" key="7">
    <source>
        <dbReference type="Proteomes" id="UP000184356"/>
    </source>
</evidence>
<feature type="repeat" description="RCC1" evidence="3">
    <location>
        <begin position="129"/>
        <end position="210"/>
    </location>
</feature>
<accession>A0A1L9TT23</accession>
<feature type="repeat" description="RCC1" evidence="3">
    <location>
        <begin position="377"/>
        <end position="443"/>
    </location>
</feature>
<dbReference type="AlphaFoldDB" id="A0A1L9TT23"/>
<dbReference type="GO" id="GO:0005737">
    <property type="term" value="C:cytoplasm"/>
    <property type="evidence" value="ECO:0007669"/>
    <property type="project" value="TreeGrafter"/>
</dbReference>
<dbReference type="OrthoDB" id="61110at2759"/>
<feature type="repeat" description="RCC1" evidence="3">
    <location>
        <begin position="265"/>
        <end position="318"/>
    </location>
</feature>
<feature type="repeat" description="RCC1" evidence="3">
    <location>
        <begin position="444"/>
        <end position="498"/>
    </location>
</feature>
<feature type="region of interest" description="Disordered" evidence="4">
    <location>
        <begin position="1"/>
        <end position="59"/>
    </location>
</feature>
<dbReference type="PROSITE" id="PS00625">
    <property type="entry name" value="RCC1_1"/>
    <property type="match status" value="1"/>
</dbReference>
<dbReference type="InterPro" id="IPR000408">
    <property type="entry name" value="Reg_chr_condens"/>
</dbReference>
<protein>
    <recommendedName>
        <fullName evidence="5">RCC1-like domain-containing protein</fullName>
    </recommendedName>
</protein>
<gene>
    <name evidence="6" type="ORF">ASPSYDRAFT_86120</name>
</gene>
<sequence length="500" mass="53504">MAPTRKSARAPSSRNLKRSAPYAAPQENRTTIEKKRKTVASAAKNTSTGKEQKRQKKTSPVRIINTAPTQRLDVYVFGTNCDGELGLGDATKKTEIPRPVLNPKLLADAVGVVTLAVGGVHSAALTHDNKILTWGVNDEGALGRDTKQDDEEIKLRDQEDSPDSDEEEELVNLNLKEATPMPVDPSCFPPDTVFTQVAATDSATFALTTTGLVFGWGTFRGNSGEIGFSPSSKKQQREPVLIPGLSNVTKLAAGAQHLLALTSKGTVFSWGCDEQHQLGRRRAHHDAPHPLVPGECALPSGMTNIGTGAYHSFAIHKSGAVYGWGSNNYGQTAIFTSAGQSDAVVVYPTKAKSLKQKSKIVSIHGGKDHSLAINEGGKCLSWGRIENNALGHDLSNLPTSDVIFDERDRPRILQTPTVISNISDKSVESLGLGTDHSFVITKEGEAYSWGFNVQKQAGQPGDIDEVVLPTLLSNKYVDGKRLVLASAGGQFSIVAGVHDA</sequence>
<dbReference type="InterPro" id="IPR009091">
    <property type="entry name" value="RCC1/BLIP-II"/>
</dbReference>
<dbReference type="RefSeq" id="XP_040706239.1">
    <property type="nucleotide sequence ID" value="XM_040851611.1"/>
</dbReference>
<feature type="region of interest" description="Disordered" evidence="4">
    <location>
        <begin position="140"/>
        <end position="167"/>
    </location>
</feature>
<dbReference type="PANTHER" id="PTHR45982:SF1">
    <property type="entry name" value="REGULATOR OF CHROMOSOME CONDENSATION"/>
    <property type="match status" value="1"/>
</dbReference>